<reference evidence="3" key="1">
    <citation type="submission" date="2007-06" db="EMBL/GenBank/DDBJ databases">
        <title>Full length cDNA sequences from Sitka Spruce (Picea sitchensis).</title>
        <authorList>
            <person name="Ralph S.G."/>
            <person name="Chun H.E."/>
            <person name="Liao N."/>
            <person name="Ali J."/>
            <person name="Reid K."/>
            <person name="Kolosova N."/>
            <person name="Cooper N."/>
            <person name="Cullis C."/>
            <person name="Jancsik S."/>
            <person name="Moore R."/>
            <person name="Mayo M."/>
            <person name="Wagner S."/>
            <person name="Holt R.A."/>
            <person name="Jones S.J.M."/>
            <person name="Marra M.A."/>
            <person name="Ritland C.E."/>
            <person name="Ritland K."/>
            <person name="Bohlmann J."/>
        </authorList>
    </citation>
    <scope>NUCLEOTIDE SEQUENCE</scope>
    <source>
        <tissue evidence="3">Green portion of the leader tissue</tissue>
    </source>
</reference>
<dbReference type="SUPFAM" id="SSF53474">
    <property type="entry name" value="alpha/beta-Hydrolases"/>
    <property type="match status" value="1"/>
</dbReference>
<dbReference type="OMA" id="CGGAKFM"/>
<dbReference type="AlphaFoldDB" id="B8LLA4"/>
<dbReference type="InterPro" id="IPR029058">
    <property type="entry name" value="AB_hydrolase_fold"/>
</dbReference>
<dbReference type="ESTHER" id="picsi-b8lla4">
    <property type="family name" value="Bodyguard"/>
</dbReference>
<feature type="transmembrane region" description="Helical" evidence="1">
    <location>
        <begin position="41"/>
        <end position="61"/>
    </location>
</feature>
<evidence type="ECO:0000259" key="2">
    <source>
        <dbReference type="Pfam" id="PF00561"/>
    </source>
</evidence>
<proteinExistence type="evidence at transcript level"/>
<accession>B8LLA4</accession>
<dbReference type="EMBL" id="EF676535">
    <property type="protein sequence ID" value="ABR16434.1"/>
    <property type="molecule type" value="mRNA"/>
</dbReference>
<keyword evidence="1" id="KW-0812">Transmembrane</keyword>
<name>B8LLA4_PICSI</name>
<dbReference type="PANTHER" id="PTHR43689">
    <property type="entry name" value="HYDROLASE"/>
    <property type="match status" value="1"/>
</dbReference>
<evidence type="ECO:0000313" key="3">
    <source>
        <dbReference type="EMBL" id="ABR16434.1"/>
    </source>
</evidence>
<dbReference type="PRINTS" id="PR00111">
    <property type="entry name" value="ABHYDROLASE"/>
</dbReference>
<dbReference type="InterPro" id="IPR000073">
    <property type="entry name" value="AB_hydrolase_1"/>
</dbReference>
<keyword evidence="1" id="KW-1133">Transmembrane helix</keyword>
<organism evidence="3">
    <name type="scientific">Picea sitchensis</name>
    <name type="common">Sitka spruce</name>
    <name type="synonym">Pinus sitchensis</name>
    <dbReference type="NCBI Taxonomy" id="3332"/>
    <lineage>
        <taxon>Eukaryota</taxon>
        <taxon>Viridiplantae</taxon>
        <taxon>Streptophyta</taxon>
        <taxon>Embryophyta</taxon>
        <taxon>Tracheophyta</taxon>
        <taxon>Spermatophyta</taxon>
        <taxon>Pinopsida</taxon>
        <taxon>Pinidae</taxon>
        <taxon>Conifers I</taxon>
        <taxon>Pinales</taxon>
        <taxon>Pinaceae</taxon>
        <taxon>Picea</taxon>
    </lineage>
</organism>
<sequence length="476" mass="53812">MWQQTRTKLPIAENNSCDFRSPEHNMGDTVSARVRVKFMEALVAVLSLVVFALLDVLDFILCTVYRLADYLLEKEWSPCYCSYPFISSVNSENVSETLYYRKNSVRDLVCWMKKHTKYLGRGKYGRESMQTVSSVTEIPSVRVRKAGRWSDCCCQRCASWNSSDKGKLYVFLGGQGSSTCASSGSLIDSESNVILIHGFLSSSSLWIETIYPSLSESTKLAYRLFAVDLLGFGKSPKPSNCLYTVTQHVDMIEQSVLQPYKVKSFHLVAHSMGCIIALALAAKHPNMLKSITLLSPPYFPVPSGEQASQFTLKNIAPRKIWPFLTFGSSVMSWYEHVGRTVCLIVCRNHQVWEWILKQLRSSRKPNFLLEDLTRHTHYSAWHNFHNVICGAAGEMDKYLEIVRESKCKVMIMHGKQDGVVPSTCSLAIKRKIGQAKLNLVENANHTNIILGREEIVAKQLEEFWASCRCASNGIPR</sequence>
<protein>
    <recommendedName>
        <fullName evidence="2">AB hydrolase-1 domain-containing protein</fullName>
    </recommendedName>
</protein>
<dbReference type="PANTHER" id="PTHR43689:SF14">
    <property type="entry name" value="LYSOPHOSPHOLIPASE BODYGUARD 4-RELATED"/>
    <property type="match status" value="1"/>
</dbReference>
<feature type="domain" description="AB hydrolase-1" evidence="2">
    <location>
        <begin position="193"/>
        <end position="449"/>
    </location>
</feature>
<dbReference type="Pfam" id="PF00561">
    <property type="entry name" value="Abhydrolase_1"/>
    <property type="match status" value="1"/>
</dbReference>
<keyword evidence="1" id="KW-0472">Membrane</keyword>
<dbReference type="Gene3D" id="3.40.50.1820">
    <property type="entry name" value="alpha/beta hydrolase"/>
    <property type="match status" value="1"/>
</dbReference>
<evidence type="ECO:0000256" key="1">
    <source>
        <dbReference type="SAM" id="Phobius"/>
    </source>
</evidence>